<dbReference type="NCBIfam" id="TIGR02191">
    <property type="entry name" value="RNaseIII"/>
    <property type="match status" value="1"/>
</dbReference>
<comment type="caution">
    <text evidence="18">The sequence shown here is derived from an EMBL/GenBank/DDBJ whole genome shotgun (WGS) entry which is preliminary data.</text>
</comment>
<evidence type="ECO:0000259" key="17">
    <source>
        <dbReference type="PROSITE" id="PS50142"/>
    </source>
</evidence>
<evidence type="ECO:0000256" key="15">
    <source>
        <dbReference type="HAMAP-Rule" id="MF_00104"/>
    </source>
</evidence>
<keyword evidence="14 15" id="KW-0694">RNA-binding</keyword>
<dbReference type="FunFam" id="1.10.1520.10:FF:000001">
    <property type="entry name" value="Ribonuclease 3"/>
    <property type="match status" value="1"/>
</dbReference>
<evidence type="ECO:0000256" key="12">
    <source>
        <dbReference type="ARBA" id="ARBA00022801"/>
    </source>
</evidence>
<dbReference type="GO" id="GO:0004525">
    <property type="term" value="F:ribonuclease III activity"/>
    <property type="evidence" value="ECO:0007669"/>
    <property type="project" value="UniProtKB-UniRule"/>
</dbReference>
<feature type="domain" description="RNase III" evidence="17">
    <location>
        <begin position="22"/>
        <end position="150"/>
    </location>
</feature>
<dbReference type="SMART" id="SM00358">
    <property type="entry name" value="DSRM"/>
    <property type="match status" value="1"/>
</dbReference>
<dbReference type="InterPro" id="IPR014720">
    <property type="entry name" value="dsRBD_dom"/>
</dbReference>
<dbReference type="HAMAP" id="MF_00104">
    <property type="entry name" value="RNase_III"/>
    <property type="match status" value="1"/>
</dbReference>
<dbReference type="GO" id="GO:0046872">
    <property type="term" value="F:metal ion binding"/>
    <property type="evidence" value="ECO:0007669"/>
    <property type="project" value="UniProtKB-KW"/>
</dbReference>
<dbReference type="InterPro" id="IPR000999">
    <property type="entry name" value="RNase_III_dom"/>
</dbReference>
<feature type="active site" evidence="15">
    <location>
        <position position="139"/>
    </location>
</feature>
<dbReference type="EMBL" id="NPEV01000023">
    <property type="protein sequence ID" value="RAI27053.1"/>
    <property type="molecule type" value="Genomic_DNA"/>
</dbReference>
<dbReference type="PROSITE" id="PS00517">
    <property type="entry name" value="RNASE_3_1"/>
    <property type="match status" value="1"/>
</dbReference>
<protein>
    <recommendedName>
        <fullName evidence="15">Ribonuclease 3</fullName>
        <ecNumber evidence="15">3.1.26.3</ecNumber>
    </recommendedName>
    <alternativeName>
        <fullName evidence="15">Ribonuclease III</fullName>
        <shortName evidence="15">RNase III</shortName>
    </alternativeName>
</protein>
<comment type="catalytic activity">
    <reaction evidence="1 15">
        <text>Endonucleolytic cleavage to 5'-phosphomonoester.</text>
        <dbReference type="EC" id="3.1.26.3"/>
    </reaction>
</comment>
<dbReference type="GO" id="GO:0006364">
    <property type="term" value="P:rRNA processing"/>
    <property type="evidence" value="ECO:0007669"/>
    <property type="project" value="UniProtKB-UniRule"/>
</dbReference>
<dbReference type="GO" id="GO:0042802">
    <property type="term" value="F:identical protein binding"/>
    <property type="evidence" value="ECO:0007669"/>
    <property type="project" value="UniProtKB-ARBA"/>
</dbReference>
<dbReference type="CDD" id="cd00593">
    <property type="entry name" value="RIBOc"/>
    <property type="match status" value="1"/>
</dbReference>
<gene>
    <name evidence="15 18" type="primary">rnc</name>
    <name evidence="18" type="ORF">CH339_11960</name>
</gene>
<evidence type="ECO:0000256" key="11">
    <source>
        <dbReference type="ARBA" id="ARBA00022759"/>
    </source>
</evidence>
<evidence type="ECO:0000256" key="1">
    <source>
        <dbReference type="ARBA" id="ARBA00000109"/>
    </source>
</evidence>
<evidence type="ECO:0000256" key="6">
    <source>
        <dbReference type="ARBA" id="ARBA00022552"/>
    </source>
</evidence>
<evidence type="ECO:0000313" key="19">
    <source>
        <dbReference type="Proteomes" id="UP000249299"/>
    </source>
</evidence>
<evidence type="ECO:0000313" key="18">
    <source>
        <dbReference type="EMBL" id="RAI27053.1"/>
    </source>
</evidence>
<dbReference type="CDD" id="cd10845">
    <property type="entry name" value="DSRM_RNAse_III_family"/>
    <property type="match status" value="1"/>
</dbReference>
<keyword evidence="15" id="KW-0699">rRNA-binding</keyword>
<comment type="function">
    <text evidence="15">Digests double-stranded RNA. Involved in the processing of primary rRNA transcript to yield the immediate precursors to the large and small rRNAs (23S and 16S). Processes some mRNAs, and tRNAs when they are encoded in the rRNA operon. Processes pre-crRNA and tracrRNA of type II CRISPR loci if present in the organism.</text>
</comment>
<dbReference type="InterPro" id="IPR036389">
    <property type="entry name" value="RNase_III_sf"/>
</dbReference>
<keyword evidence="9 15" id="KW-0540">Nuclease</keyword>
<evidence type="ECO:0000256" key="9">
    <source>
        <dbReference type="ARBA" id="ARBA00022722"/>
    </source>
</evidence>
<evidence type="ECO:0000259" key="16">
    <source>
        <dbReference type="PROSITE" id="PS50137"/>
    </source>
</evidence>
<organism evidence="18 19">
    <name type="scientific">Rhodobium orientis</name>
    <dbReference type="NCBI Taxonomy" id="34017"/>
    <lineage>
        <taxon>Bacteria</taxon>
        <taxon>Pseudomonadati</taxon>
        <taxon>Pseudomonadota</taxon>
        <taxon>Alphaproteobacteria</taxon>
        <taxon>Hyphomicrobiales</taxon>
        <taxon>Rhodobiaceae</taxon>
        <taxon>Rhodobium</taxon>
    </lineage>
</organism>
<keyword evidence="12 15" id="KW-0378">Hydrolase</keyword>
<dbReference type="PROSITE" id="PS50142">
    <property type="entry name" value="RNASE_3_2"/>
    <property type="match status" value="1"/>
</dbReference>
<accession>A0A327JNW1</accession>
<feature type="active site" evidence="15">
    <location>
        <position position="67"/>
    </location>
</feature>
<keyword evidence="5 15" id="KW-0963">Cytoplasm</keyword>
<dbReference type="AlphaFoldDB" id="A0A327JNW1"/>
<dbReference type="PROSITE" id="PS50137">
    <property type="entry name" value="DS_RBD"/>
    <property type="match status" value="1"/>
</dbReference>
<evidence type="ECO:0000256" key="4">
    <source>
        <dbReference type="ARBA" id="ARBA00011738"/>
    </source>
</evidence>
<evidence type="ECO:0000256" key="5">
    <source>
        <dbReference type="ARBA" id="ARBA00022490"/>
    </source>
</evidence>
<evidence type="ECO:0000256" key="7">
    <source>
        <dbReference type="ARBA" id="ARBA00022664"/>
    </source>
</evidence>
<keyword evidence="8 15" id="KW-0819">tRNA processing</keyword>
<dbReference type="FunFam" id="3.30.160.20:FF:000003">
    <property type="entry name" value="Ribonuclease 3"/>
    <property type="match status" value="1"/>
</dbReference>
<evidence type="ECO:0000256" key="3">
    <source>
        <dbReference type="ARBA" id="ARBA00010183"/>
    </source>
</evidence>
<dbReference type="EC" id="3.1.26.3" evidence="15"/>
<dbReference type="GO" id="GO:0006397">
    <property type="term" value="P:mRNA processing"/>
    <property type="evidence" value="ECO:0007669"/>
    <property type="project" value="UniProtKB-UniRule"/>
</dbReference>
<dbReference type="SUPFAM" id="SSF54768">
    <property type="entry name" value="dsRNA-binding domain-like"/>
    <property type="match status" value="1"/>
</dbReference>
<keyword evidence="7 15" id="KW-0507">mRNA processing</keyword>
<dbReference type="Gene3D" id="1.10.1520.10">
    <property type="entry name" value="Ribonuclease III domain"/>
    <property type="match status" value="1"/>
</dbReference>
<reference evidence="18 19" key="1">
    <citation type="submission" date="2017-07" db="EMBL/GenBank/DDBJ databases">
        <title>Draft Genome Sequences of Select Purple Nonsulfur Bacteria.</title>
        <authorList>
            <person name="Lasarre B."/>
            <person name="Mckinlay J.B."/>
        </authorList>
    </citation>
    <scope>NUCLEOTIDE SEQUENCE [LARGE SCALE GENOMIC DNA]</scope>
    <source>
        <strain evidence="18 19">DSM 11290</strain>
    </source>
</reference>
<evidence type="ECO:0000256" key="14">
    <source>
        <dbReference type="ARBA" id="ARBA00022884"/>
    </source>
</evidence>
<dbReference type="SMART" id="SM00535">
    <property type="entry name" value="RIBOc"/>
    <property type="match status" value="1"/>
</dbReference>
<comment type="subunit">
    <text evidence="4 15">Homodimer.</text>
</comment>
<dbReference type="GO" id="GO:0005737">
    <property type="term" value="C:cytoplasm"/>
    <property type="evidence" value="ECO:0007669"/>
    <property type="project" value="UniProtKB-SubCell"/>
</dbReference>
<keyword evidence="10 15" id="KW-0479">Metal-binding</keyword>
<dbReference type="Proteomes" id="UP000249299">
    <property type="component" value="Unassembled WGS sequence"/>
</dbReference>
<evidence type="ECO:0000256" key="2">
    <source>
        <dbReference type="ARBA" id="ARBA00004496"/>
    </source>
</evidence>
<evidence type="ECO:0000256" key="8">
    <source>
        <dbReference type="ARBA" id="ARBA00022694"/>
    </source>
</evidence>
<dbReference type="PANTHER" id="PTHR11207">
    <property type="entry name" value="RIBONUCLEASE III"/>
    <property type="match status" value="1"/>
</dbReference>
<feature type="domain" description="DRBM" evidence="16">
    <location>
        <begin position="175"/>
        <end position="244"/>
    </location>
</feature>
<dbReference type="GO" id="GO:0003725">
    <property type="term" value="F:double-stranded RNA binding"/>
    <property type="evidence" value="ECO:0007669"/>
    <property type="project" value="TreeGrafter"/>
</dbReference>
<dbReference type="InterPro" id="IPR011907">
    <property type="entry name" value="RNase_III"/>
</dbReference>
<dbReference type="GO" id="GO:0019843">
    <property type="term" value="F:rRNA binding"/>
    <property type="evidence" value="ECO:0007669"/>
    <property type="project" value="UniProtKB-KW"/>
</dbReference>
<dbReference type="Pfam" id="PF00035">
    <property type="entry name" value="dsrm"/>
    <property type="match status" value="1"/>
</dbReference>
<dbReference type="GO" id="GO:0010468">
    <property type="term" value="P:regulation of gene expression"/>
    <property type="evidence" value="ECO:0007669"/>
    <property type="project" value="TreeGrafter"/>
</dbReference>
<sequence>MDRKVESVLSDAVRANSGRGSLTRIEERLAYCFADPALLEQALTHASALTTPGDMSGSYQRMEFLGDRVLALAVANMLYENFADADEGELARRLNQLVKQETCANVASALDLGTAMRVGEGEDQSGGRHKRALLADICEAVIAAIYLDGGFGAASAFVERHWRDQMVNWEGPLRDAKTTLQEWAQGKGLVAPTYTVTNRAGPDHAPEFTTRVDVVGCAPASGRGRSKREAEQMAATTLLEREGIWTAKDAS</sequence>
<proteinExistence type="inferred from homology"/>
<name>A0A327JNW1_9HYPH</name>
<keyword evidence="6 15" id="KW-0698">rRNA processing</keyword>
<comment type="similarity">
    <text evidence="3">Belongs to the ribonuclease III family.</text>
</comment>
<keyword evidence="11 15" id="KW-0255">Endonuclease</keyword>
<dbReference type="PANTHER" id="PTHR11207:SF0">
    <property type="entry name" value="RIBONUCLEASE 3"/>
    <property type="match status" value="1"/>
</dbReference>
<feature type="binding site" evidence="15">
    <location>
        <position position="63"/>
    </location>
    <ligand>
        <name>Mg(2+)</name>
        <dbReference type="ChEBI" id="CHEBI:18420"/>
    </ligand>
</feature>
<dbReference type="SUPFAM" id="SSF69065">
    <property type="entry name" value="RNase III domain-like"/>
    <property type="match status" value="1"/>
</dbReference>
<feature type="binding site" evidence="15">
    <location>
        <position position="139"/>
    </location>
    <ligand>
        <name>Mg(2+)</name>
        <dbReference type="ChEBI" id="CHEBI:18420"/>
    </ligand>
</feature>
<dbReference type="OrthoDB" id="9805026at2"/>
<dbReference type="Pfam" id="PF14622">
    <property type="entry name" value="Ribonucleas_3_3"/>
    <property type="match status" value="1"/>
</dbReference>
<dbReference type="Gene3D" id="3.30.160.20">
    <property type="match status" value="1"/>
</dbReference>
<comment type="subcellular location">
    <subcellularLocation>
        <location evidence="2 15">Cytoplasm</location>
    </subcellularLocation>
</comment>
<dbReference type="GO" id="GO:0008033">
    <property type="term" value="P:tRNA processing"/>
    <property type="evidence" value="ECO:0007669"/>
    <property type="project" value="UniProtKB-KW"/>
</dbReference>
<evidence type="ECO:0000256" key="13">
    <source>
        <dbReference type="ARBA" id="ARBA00022842"/>
    </source>
</evidence>
<dbReference type="RefSeq" id="WP_111434601.1">
    <property type="nucleotide sequence ID" value="NZ_JACIGG010000025.1"/>
</dbReference>
<keyword evidence="13 15" id="KW-0460">Magnesium</keyword>
<comment type="cofactor">
    <cofactor evidence="15">
        <name>Mg(2+)</name>
        <dbReference type="ChEBI" id="CHEBI:18420"/>
    </cofactor>
</comment>
<evidence type="ECO:0000256" key="10">
    <source>
        <dbReference type="ARBA" id="ARBA00022723"/>
    </source>
</evidence>
<feature type="binding site" evidence="15">
    <location>
        <position position="136"/>
    </location>
    <ligand>
        <name>Mg(2+)</name>
        <dbReference type="ChEBI" id="CHEBI:18420"/>
    </ligand>
</feature>
<keyword evidence="19" id="KW-1185">Reference proteome</keyword>